<feature type="transmembrane region" description="Helical" evidence="7">
    <location>
        <begin position="104"/>
        <end position="122"/>
    </location>
</feature>
<reference evidence="9" key="1">
    <citation type="journal article" date="2019" name="Int. J. Syst. Evol. Microbiol.">
        <title>The Global Catalogue of Microorganisms (GCM) 10K type strain sequencing project: providing services to taxonomists for standard genome sequencing and annotation.</title>
        <authorList>
            <consortium name="The Broad Institute Genomics Platform"/>
            <consortium name="The Broad Institute Genome Sequencing Center for Infectious Disease"/>
            <person name="Wu L."/>
            <person name="Ma J."/>
        </authorList>
    </citation>
    <scope>NUCLEOTIDE SEQUENCE [LARGE SCALE GENOMIC DNA]</scope>
    <source>
        <strain evidence="9">CGMCC 1.15353</strain>
    </source>
</reference>
<feature type="transmembrane region" description="Helical" evidence="7">
    <location>
        <begin position="168"/>
        <end position="185"/>
    </location>
</feature>
<evidence type="ECO:0000256" key="3">
    <source>
        <dbReference type="ARBA" id="ARBA00022448"/>
    </source>
</evidence>
<evidence type="ECO:0000256" key="1">
    <source>
        <dbReference type="ARBA" id="ARBA00004141"/>
    </source>
</evidence>
<feature type="transmembrane region" description="Helical" evidence="7">
    <location>
        <begin position="49"/>
        <end position="68"/>
    </location>
</feature>
<feature type="transmembrane region" description="Helical" evidence="7">
    <location>
        <begin position="402"/>
        <end position="421"/>
    </location>
</feature>
<feature type="transmembrane region" description="Helical" evidence="7">
    <location>
        <begin position="288"/>
        <end position="311"/>
    </location>
</feature>
<accession>A0ABQ1QEB0</accession>
<evidence type="ECO:0000256" key="2">
    <source>
        <dbReference type="ARBA" id="ARBA00008821"/>
    </source>
</evidence>
<feature type="transmembrane region" description="Helical" evidence="7">
    <location>
        <begin position="375"/>
        <end position="396"/>
    </location>
</feature>
<evidence type="ECO:0000313" key="9">
    <source>
        <dbReference type="Proteomes" id="UP000642571"/>
    </source>
</evidence>
<keyword evidence="6 7" id="KW-0472">Membrane</keyword>
<feature type="transmembrane region" description="Helical" evidence="7">
    <location>
        <begin position="128"/>
        <end position="147"/>
    </location>
</feature>
<sequence length="436" mass="46844">MNKATLSTNTMETFQWFVFLLASSVAMPIVIGSIYQLNFIEVSGLMQRTFFTVGIASLLQAMFGHKLPILEGPAGIWVSIFSVMAITSVQAGSSYEGTLQTLESTMIITGLFLFLFGALKISQKILPIFTPLVTGTFFLLLTVQLSGTFLKGMLGLQEGANTIQGTQALLAFLTFFIVLGLSTFAKGWLSSYAVFIGIIIGWITFRLLIGGQTNQADVSLFSAPEWFAFGPPKFDLSLIPIAFITAIISISNIVASIVAVKQTLGEQSNDHSEEVNKGTAFSGINHGIAGVFASIANVPLATSAGFIALTGQKRKQPFVYATILLMLIAFFPPIVSFISSIPSPIANAALMASFVQLVGLAINNITLEPLDSRKITIVGVAYLFGMGTMFLPAEVFSNLPALAQNLISNGLLVGTGLVILIEQVWKVKNDKVSYKY</sequence>
<dbReference type="PANTHER" id="PTHR42810:SF1">
    <property type="entry name" value="PURINE PERMEASE YWDJ-RELATED"/>
    <property type="match status" value="1"/>
</dbReference>
<comment type="caution">
    <text evidence="8">The sequence shown here is derived from an EMBL/GenBank/DDBJ whole genome shotgun (WGS) entry which is preliminary data.</text>
</comment>
<keyword evidence="5 7" id="KW-1133">Transmembrane helix</keyword>
<dbReference type="Pfam" id="PF00860">
    <property type="entry name" value="Xan_ur_permease"/>
    <property type="match status" value="1"/>
</dbReference>
<feature type="transmembrane region" description="Helical" evidence="7">
    <location>
        <begin position="238"/>
        <end position="260"/>
    </location>
</feature>
<dbReference type="PANTHER" id="PTHR42810">
    <property type="entry name" value="PURINE PERMEASE C1399.01C-RELATED"/>
    <property type="match status" value="1"/>
</dbReference>
<dbReference type="Proteomes" id="UP000642571">
    <property type="component" value="Unassembled WGS sequence"/>
</dbReference>
<feature type="transmembrane region" description="Helical" evidence="7">
    <location>
        <begin position="191"/>
        <end position="209"/>
    </location>
</feature>
<feature type="transmembrane region" description="Helical" evidence="7">
    <location>
        <begin position="345"/>
        <end position="363"/>
    </location>
</feature>
<name>A0ABQ1QEB0_9BACI</name>
<comment type="similarity">
    <text evidence="2">Belongs to the nucleobase:cation symporter-2 (NCS2) (TC 2.A.40) family.</text>
</comment>
<evidence type="ECO:0000256" key="5">
    <source>
        <dbReference type="ARBA" id="ARBA00022989"/>
    </source>
</evidence>
<feature type="transmembrane region" description="Helical" evidence="7">
    <location>
        <begin position="318"/>
        <end position="339"/>
    </location>
</feature>
<comment type="subcellular location">
    <subcellularLocation>
        <location evidence="1">Membrane</location>
        <topology evidence="1">Multi-pass membrane protein</topology>
    </subcellularLocation>
</comment>
<organism evidence="8 9">
    <name type="scientific">Pontibacillus salipaludis</name>
    <dbReference type="NCBI Taxonomy" id="1697394"/>
    <lineage>
        <taxon>Bacteria</taxon>
        <taxon>Bacillati</taxon>
        <taxon>Bacillota</taxon>
        <taxon>Bacilli</taxon>
        <taxon>Bacillales</taxon>
        <taxon>Bacillaceae</taxon>
        <taxon>Pontibacillus</taxon>
    </lineage>
</organism>
<evidence type="ECO:0000256" key="7">
    <source>
        <dbReference type="SAM" id="Phobius"/>
    </source>
</evidence>
<keyword evidence="3" id="KW-0813">Transport</keyword>
<dbReference type="InterPro" id="IPR006043">
    <property type="entry name" value="NCS2"/>
</dbReference>
<dbReference type="RefSeq" id="WP_229721280.1">
    <property type="nucleotide sequence ID" value="NZ_BMIN01000018.1"/>
</dbReference>
<proteinExistence type="inferred from homology"/>
<evidence type="ECO:0000256" key="4">
    <source>
        <dbReference type="ARBA" id="ARBA00022692"/>
    </source>
</evidence>
<gene>
    <name evidence="8" type="ORF">GCM10011389_33950</name>
</gene>
<feature type="transmembrane region" description="Helical" evidence="7">
    <location>
        <begin position="16"/>
        <end position="37"/>
    </location>
</feature>
<feature type="transmembrane region" description="Helical" evidence="7">
    <location>
        <begin position="74"/>
        <end position="92"/>
    </location>
</feature>
<evidence type="ECO:0000256" key="6">
    <source>
        <dbReference type="ARBA" id="ARBA00023136"/>
    </source>
</evidence>
<dbReference type="NCBIfam" id="NF037981">
    <property type="entry name" value="NCS2_1"/>
    <property type="match status" value="1"/>
</dbReference>
<protein>
    <submittedName>
        <fullName evidence="8">Xanthine permease</fullName>
    </submittedName>
</protein>
<keyword evidence="9" id="KW-1185">Reference proteome</keyword>
<keyword evidence="4 7" id="KW-0812">Transmembrane</keyword>
<evidence type="ECO:0000313" key="8">
    <source>
        <dbReference type="EMBL" id="GGD23414.1"/>
    </source>
</evidence>
<dbReference type="EMBL" id="BMIN01000018">
    <property type="protein sequence ID" value="GGD23414.1"/>
    <property type="molecule type" value="Genomic_DNA"/>
</dbReference>